<reference evidence="12" key="3">
    <citation type="submission" date="2025-08" db="UniProtKB">
        <authorList>
            <consortium name="Ensembl"/>
        </authorList>
    </citation>
    <scope>IDENTIFICATION</scope>
</reference>
<dbReference type="InterPro" id="IPR009003">
    <property type="entry name" value="Peptidase_S1_PA"/>
</dbReference>
<dbReference type="InterPro" id="IPR043504">
    <property type="entry name" value="Peptidase_S1_PA_chymotrypsin"/>
</dbReference>
<keyword evidence="3 9" id="KW-0645">Protease</keyword>
<dbReference type="CDD" id="cd00041">
    <property type="entry name" value="CUB"/>
    <property type="match status" value="1"/>
</dbReference>
<sequence>MTAAHCILARLLNPNSNKEYTAIAGDHDVTIQDTHEQLRYVIRYISHPNFDAATLANDIVLLEMDIPFELNQYIVPVCLPMFDEMPYPYTECQVAGWGYESPITKSDQLRKVDIPILHQKSCETIHHPQAGVASRITSKVLCAGDLSGVKDTCQGDSGGPLTCHRNGPGTPRVVAGIVSWGKGCALPGFAGVYTRVSEYFNWLNQTLKIVPVTNHNPCRYSGIKLNDRLSGNFSSPGFSGGSGSYPNSQVCSWEVDLSQVSSPTATAVISFDDFELENGVDGTCRFDKLNIYTGTNYDILVGSYCGSNIPSQITLAKPRNEGSKLKFKLVFQSDNTVTKRGFSAQFRVV</sequence>
<accession>A0A1W5BB86</accession>
<dbReference type="Ensembl" id="ENSCINT00000031820.1">
    <property type="protein sequence ID" value="ENSCINP00000033597.1"/>
    <property type="gene ID" value="ENSCING00000020357.1"/>
</dbReference>
<keyword evidence="5 9" id="KW-0720">Serine protease</keyword>
<evidence type="ECO:0000259" key="10">
    <source>
        <dbReference type="PROSITE" id="PS01180"/>
    </source>
</evidence>
<comment type="similarity">
    <text evidence="7">Belongs to the peptidase S1 family. CLIP subfamily.</text>
</comment>
<dbReference type="InterPro" id="IPR050127">
    <property type="entry name" value="Serine_Proteases_S1"/>
</dbReference>
<dbReference type="PANTHER" id="PTHR24264:SF65">
    <property type="entry name" value="SRCR DOMAIN-CONTAINING PROTEIN"/>
    <property type="match status" value="1"/>
</dbReference>
<keyword evidence="2" id="KW-0964">Secreted</keyword>
<evidence type="ECO:0000256" key="7">
    <source>
        <dbReference type="ARBA" id="ARBA00024195"/>
    </source>
</evidence>
<dbReference type="EMBL" id="EAAA01000691">
    <property type="status" value="NOT_ANNOTATED_CDS"/>
    <property type="molecule type" value="Genomic_DNA"/>
</dbReference>
<dbReference type="PRINTS" id="PR00722">
    <property type="entry name" value="CHYMOTRYPSIN"/>
</dbReference>
<dbReference type="Proteomes" id="UP000008144">
    <property type="component" value="Chromosome 11"/>
</dbReference>
<gene>
    <name evidence="12" type="primary">LOC100180121</name>
</gene>
<comment type="caution">
    <text evidence="8">Lacks conserved residue(s) required for the propagation of feature annotation.</text>
</comment>
<evidence type="ECO:0000256" key="2">
    <source>
        <dbReference type="ARBA" id="ARBA00022525"/>
    </source>
</evidence>
<dbReference type="STRING" id="7719.ENSCINP00000033597"/>
<keyword evidence="4 9" id="KW-0378">Hydrolase</keyword>
<evidence type="ECO:0000256" key="3">
    <source>
        <dbReference type="ARBA" id="ARBA00022670"/>
    </source>
</evidence>
<dbReference type="OrthoDB" id="10004439at2759"/>
<evidence type="ECO:0000256" key="8">
    <source>
        <dbReference type="PROSITE-ProRule" id="PRU00059"/>
    </source>
</evidence>
<dbReference type="SUPFAM" id="SSF50494">
    <property type="entry name" value="Trypsin-like serine proteases"/>
    <property type="match status" value="1"/>
</dbReference>
<accession>H2XVB3</accession>
<dbReference type="SUPFAM" id="SSF49854">
    <property type="entry name" value="Spermadhesin, CUB domain"/>
    <property type="match status" value="1"/>
</dbReference>
<reference evidence="13" key="1">
    <citation type="journal article" date="2002" name="Science">
        <title>The draft genome of Ciona intestinalis: insights into chordate and vertebrate origins.</title>
        <authorList>
            <person name="Dehal P."/>
            <person name="Satou Y."/>
            <person name="Campbell R.K."/>
            <person name="Chapman J."/>
            <person name="Degnan B."/>
            <person name="De Tomaso A."/>
            <person name="Davidson B."/>
            <person name="Di Gregorio A."/>
            <person name="Gelpke M."/>
            <person name="Goodstein D.M."/>
            <person name="Harafuji N."/>
            <person name="Hastings K.E."/>
            <person name="Ho I."/>
            <person name="Hotta K."/>
            <person name="Huang W."/>
            <person name="Kawashima T."/>
            <person name="Lemaire P."/>
            <person name="Martinez D."/>
            <person name="Meinertzhagen I.A."/>
            <person name="Necula S."/>
            <person name="Nonaka M."/>
            <person name="Putnam N."/>
            <person name="Rash S."/>
            <person name="Saiga H."/>
            <person name="Satake M."/>
            <person name="Terry A."/>
            <person name="Yamada L."/>
            <person name="Wang H.G."/>
            <person name="Awazu S."/>
            <person name="Azumi K."/>
            <person name="Boore J."/>
            <person name="Branno M."/>
            <person name="Chin-Bow S."/>
            <person name="DeSantis R."/>
            <person name="Doyle S."/>
            <person name="Francino P."/>
            <person name="Keys D.N."/>
            <person name="Haga S."/>
            <person name="Hayashi H."/>
            <person name="Hino K."/>
            <person name="Imai K.S."/>
            <person name="Inaba K."/>
            <person name="Kano S."/>
            <person name="Kobayashi K."/>
            <person name="Kobayashi M."/>
            <person name="Lee B.I."/>
            <person name="Makabe K.W."/>
            <person name="Manohar C."/>
            <person name="Matassi G."/>
            <person name="Medina M."/>
            <person name="Mochizuki Y."/>
            <person name="Mount S."/>
            <person name="Morishita T."/>
            <person name="Miura S."/>
            <person name="Nakayama A."/>
            <person name="Nishizaka S."/>
            <person name="Nomoto H."/>
            <person name="Ohta F."/>
            <person name="Oishi K."/>
            <person name="Rigoutsos I."/>
            <person name="Sano M."/>
            <person name="Sasaki A."/>
            <person name="Sasakura Y."/>
            <person name="Shoguchi E."/>
            <person name="Shin-i T."/>
            <person name="Spagnuolo A."/>
            <person name="Stainier D."/>
            <person name="Suzuki M.M."/>
            <person name="Tassy O."/>
            <person name="Takatori N."/>
            <person name="Tokuoka M."/>
            <person name="Yagi K."/>
            <person name="Yoshizaki F."/>
            <person name="Wada S."/>
            <person name="Zhang C."/>
            <person name="Hyatt P.D."/>
            <person name="Larimer F."/>
            <person name="Detter C."/>
            <person name="Doggett N."/>
            <person name="Glavina T."/>
            <person name="Hawkins T."/>
            <person name="Richardson P."/>
            <person name="Lucas S."/>
            <person name="Kohara Y."/>
            <person name="Levine M."/>
            <person name="Satoh N."/>
            <person name="Rokhsar D.S."/>
        </authorList>
    </citation>
    <scope>NUCLEOTIDE SEQUENCE [LARGE SCALE GENOMIC DNA]</scope>
</reference>
<evidence type="ECO:0000256" key="4">
    <source>
        <dbReference type="ARBA" id="ARBA00022801"/>
    </source>
</evidence>
<evidence type="ECO:0000313" key="13">
    <source>
        <dbReference type="Proteomes" id="UP000008144"/>
    </source>
</evidence>
<dbReference type="RefSeq" id="XP_018669678.1">
    <property type="nucleotide sequence ID" value="XM_018814133.2"/>
</dbReference>
<dbReference type="PROSITE" id="PS00135">
    <property type="entry name" value="TRYPSIN_SER"/>
    <property type="match status" value="1"/>
</dbReference>
<name>H2XVB3_CIOIN</name>
<dbReference type="GO" id="GO:0006508">
    <property type="term" value="P:proteolysis"/>
    <property type="evidence" value="ECO:0007669"/>
    <property type="project" value="UniProtKB-KW"/>
</dbReference>
<feature type="domain" description="Peptidase S1" evidence="11">
    <location>
        <begin position="1"/>
        <end position="208"/>
    </location>
</feature>
<dbReference type="SMART" id="SM00020">
    <property type="entry name" value="Tryp_SPc"/>
    <property type="match status" value="1"/>
</dbReference>
<dbReference type="Gene3D" id="2.60.120.290">
    <property type="entry name" value="Spermadhesin, CUB domain"/>
    <property type="match status" value="1"/>
</dbReference>
<dbReference type="PROSITE" id="PS50240">
    <property type="entry name" value="TRYPSIN_DOM"/>
    <property type="match status" value="1"/>
</dbReference>
<dbReference type="GeneTree" id="ENSGT00940000162823"/>
<dbReference type="Pfam" id="PF00431">
    <property type="entry name" value="CUB"/>
    <property type="match status" value="1"/>
</dbReference>
<dbReference type="InterPro" id="IPR033116">
    <property type="entry name" value="TRYPSIN_SER"/>
</dbReference>
<evidence type="ECO:0000256" key="6">
    <source>
        <dbReference type="ARBA" id="ARBA00023157"/>
    </source>
</evidence>
<reference evidence="12" key="2">
    <citation type="journal article" date="2008" name="Genome Biol.">
        <title>Improved genome assembly and evidence-based global gene model set for the chordate Ciona intestinalis: new insight into intron and operon populations.</title>
        <authorList>
            <person name="Satou Y."/>
            <person name="Mineta K."/>
            <person name="Ogasawara M."/>
            <person name="Sasakura Y."/>
            <person name="Shoguchi E."/>
            <person name="Ueno K."/>
            <person name="Yamada L."/>
            <person name="Matsumoto J."/>
            <person name="Wasserscheid J."/>
            <person name="Dewar K."/>
            <person name="Wiley G.B."/>
            <person name="Macmil S.L."/>
            <person name="Roe B.A."/>
            <person name="Zeller R.W."/>
            <person name="Hastings K.E."/>
            <person name="Lemaire P."/>
            <person name="Lindquist E."/>
            <person name="Endo T."/>
            <person name="Hotta K."/>
            <person name="Inaba K."/>
        </authorList>
    </citation>
    <scope>NUCLEOTIDE SEQUENCE [LARGE SCALE GENOMIC DNA]</scope>
    <source>
        <strain evidence="12">wild type</strain>
    </source>
</reference>
<dbReference type="InterPro" id="IPR000859">
    <property type="entry name" value="CUB_dom"/>
</dbReference>
<dbReference type="GO" id="GO:0005576">
    <property type="term" value="C:extracellular region"/>
    <property type="evidence" value="ECO:0007669"/>
    <property type="project" value="UniProtKB-SubCell"/>
</dbReference>
<evidence type="ECO:0000313" key="12">
    <source>
        <dbReference type="Ensembl" id="ENSCINP00000033597.1"/>
    </source>
</evidence>
<comment type="subcellular location">
    <subcellularLocation>
        <location evidence="1">Secreted</location>
    </subcellularLocation>
</comment>
<reference evidence="12" key="4">
    <citation type="submission" date="2025-09" db="UniProtKB">
        <authorList>
            <consortium name="Ensembl"/>
        </authorList>
    </citation>
    <scope>IDENTIFICATION</scope>
</reference>
<keyword evidence="13" id="KW-1185">Reference proteome</keyword>
<protein>
    <submittedName>
        <fullName evidence="12">Anionic trypsin-2-like</fullName>
    </submittedName>
</protein>
<dbReference type="FunFam" id="2.40.10.10:FF:000002">
    <property type="entry name" value="Transmembrane protease serine"/>
    <property type="match status" value="1"/>
</dbReference>
<dbReference type="Gene3D" id="2.40.10.10">
    <property type="entry name" value="Trypsin-like serine proteases"/>
    <property type="match status" value="1"/>
</dbReference>
<dbReference type="InterPro" id="IPR035914">
    <property type="entry name" value="Sperma_CUB_dom_sf"/>
</dbReference>
<dbReference type="Pfam" id="PF00089">
    <property type="entry name" value="Trypsin"/>
    <property type="match status" value="1"/>
</dbReference>
<feature type="domain" description="CUB" evidence="10">
    <location>
        <begin position="221"/>
        <end position="349"/>
    </location>
</feature>
<dbReference type="PROSITE" id="PS00134">
    <property type="entry name" value="TRYPSIN_HIS"/>
    <property type="match status" value="1"/>
</dbReference>
<dbReference type="CDD" id="cd00190">
    <property type="entry name" value="Tryp_SPc"/>
    <property type="match status" value="1"/>
</dbReference>
<keyword evidence="6" id="KW-1015">Disulfide bond</keyword>
<evidence type="ECO:0000259" key="11">
    <source>
        <dbReference type="PROSITE" id="PS50240"/>
    </source>
</evidence>
<dbReference type="InterPro" id="IPR001254">
    <property type="entry name" value="Trypsin_dom"/>
</dbReference>
<dbReference type="InterPro" id="IPR018114">
    <property type="entry name" value="TRYPSIN_HIS"/>
</dbReference>
<dbReference type="HOGENOM" id="CLU_006842_7_4_1"/>
<evidence type="ECO:0000256" key="9">
    <source>
        <dbReference type="RuleBase" id="RU363034"/>
    </source>
</evidence>
<dbReference type="SMART" id="SM00042">
    <property type="entry name" value="CUB"/>
    <property type="match status" value="1"/>
</dbReference>
<dbReference type="GeneID" id="100180121"/>
<dbReference type="InterPro" id="IPR001314">
    <property type="entry name" value="Peptidase_S1A"/>
</dbReference>
<dbReference type="InParanoid" id="H2XVB3"/>
<dbReference type="PANTHER" id="PTHR24264">
    <property type="entry name" value="TRYPSIN-RELATED"/>
    <property type="match status" value="1"/>
</dbReference>
<dbReference type="AlphaFoldDB" id="H2XVB3"/>
<evidence type="ECO:0000256" key="5">
    <source>
        <dbReference type="ARBA" id="ARBA00022825"/>
    </source>
</evidence>
<dbReference type="PROSITE" id="PS01180">
    <property type="entry name" value="CUB"/>
    <property type="match status" value="1"/>
</dbReference>
<evidence type="ECO:0000256" key="1">
    <source>
        <dbReference type="ARBA" id="ARBA00004613"/>
    </source>
</evidence>
<organism evidence="12 13">
    <name type="scientific">Ciona intestinalis</name>
    <name type="common">Transparent sea squirt</name>
    <name type="synonym">Ascidia intestinalis</name>
    <dbReference type="NCBI Taxonomy" id="7719"/>
    <lineage>
        <taxon>Eukaryota</taxon>
        <taxon>Metazoa</taxon>
        <taxon>Chordata</taxon>
        <taxon>Tunicata</taxon>
        <taxon>Ascidiacea</taxon>
        <taxon>Phlebobranchia</taxon>
        <taxon>Cionidae</taxon>
        <taxon>Ciona</taxon>
    </lineage>
</organism>
<dbReference type="GO" id="GO:0004252">
    <property type="term" value="F:serine-type endopeptidase activity"/>
    <property type="evidence" value="ECO:0007669"/>
    <property type="project" value="InterPro"/>
</dbReference>
<dbReference type="OMA" id="CHRNGPG"/>
<proteinExistence type="inferred from homology"/>